<reference evidence="1 2" key="1">
    <citation type="journal article" date="2023" name="Res Sq">
        <title>Genomic and morphological characterization of Knufia obscura isolated from the Mars 2020 spacecraft assembly facility.</title>
        <authorList>
            <person name="Chander A.M."/>
            <person name="Teixeira M.M."/>
            <person name="Singh N.K."/>
            <person name="Williams M.P."/>
            <person name="Parker C.W."/>
            <person name="Leo P."/>
            <person name="Stajich J.E."/>
            <person name="Torok T."/>
            <person name="Tighe S."/>
            <person name="Mason C.E."/>
            <person name="Venkateswaran K."/>
        </authorList>
    </citation>
    <scope>NUCLEOTIDE SEQUENCE [LARGE SCALE GENOMIC DNA]</scope>
    <source>
        <strain evidence="1 2">CCFEE 5817</strain>
    </source>
</reference>
<accession>A0ABR0RVR1</accession>
<dbReference type="EMBL" id="JAVHJV010000003">
    <property type="protein sequence ID" value="KAK5944314.1"/>
    <property type="molecule type" value="Genomic_DNA"/>
</dbReference>
<dbReference type="GeneID" id="89997044"/>
<proteinExistence type="predicted"/>
<gene>
    <name evidence="1" type="ORF">PMZ80_003595</name>
</gene>
<comment type="caution">
    <text evidence="1">The sequence shown here is derived from an EMBL/GenBank/DDBJ whole genome shotgun (WGS) entry which is preliminary data.</text>
</comment>
<sequence length="185" mass="21279">MPKKQTTQYMPRTQNLTDDHHYIRAFHQVGLGDITKANVRTNWIDIQATLRSDRRFLESVTRHLGQQASRILTRNGSNRTDAKGFCCQYGKALETFASRLVSFINEAERALRPNPAKSMRAVLSTFAGQRPALPRNHVNPMSFGQTNIEEKDLYEMYEVLKELDWLLNQLWDRLEALAARKISGS</sequence>
<dbReference type="RefSeq" id="XP_064732404.1">
    <property type="nucleotide sequence ID" value="XM_064872024.1"/>
</dbReference>
<name>A0ABR0RVR1_9EURO</name>
<evidence type="ECO:0000313" key="1">
    <source>
        <dbReference type="EMBL" id="KAK5944314.1"/>
    </source>
</evidence>
<dbReference type="Proteomes" id="UP001334248">
    <property type="component" value="Unassembled WGS sequence"/>
</dbReference>
<protein>
    <submittedName>
        <fullName evidence="1">Uncharacterized protein</fullName>
    </submittedName>
</protein>
<evidence type="ECO:0000313" key="2">
    <source>
        <dbReference type="Proteomes" id="UP001334248"/>
    </source>
</evidence>
<organism evidence="1 2">
    <name type="scientific">Knufia obscura</name>
    <dbReference type="NCBI Taxonomy" id="1635080"/>
    <lineage>
        <taxon>Eukaryota</taxon>
        <taxon>Fungi</taxon>
        <taxon>Dikarya</taxon>
        <taxon>Ascomycota</taxon>
        <taxon>Pezizomycotina</taxon>
        <taxon>Eurotiomycetes</taxon>
        <taxon>Chaetothyriomycetidae</taxon>
        <taxon>Chaetothyriales</taxon>
        <taxon>Trichomeriaceae</taxon>
        <taxon>Knufia</taxon>
    </lineage>
</organism>
<keyword evidence="2" id="KW-1185">Reference proteome</keyword>